<dbReference type="KEGG" id="mvc:MSVAZ_1052"/>
<evidence type="ECO:0000313" key="3">
    <source>
        <dbReference type="Proteomes" id="UP000033096"/>
    </source>
</evidence>
<dbReference type="Pfam" id="PF05239">
    <property type="entry name" value="PRC"/>
    <property type="match status" value="1"/>
</dbReference>
<gene>
    <name evidence="2" type="ORF">MSVAZ_1052</name>
</gene>
<organism evidence="2 3">
    <name type="scientific">Methanosarcina vacuolata Z-761</name>
    <dbReference type="NCBI Taxonomy" id="1434123"/>
    <lineage>
        <taxon>Archaea</taxon>
        <taxon>Methanobacteriati</taxon>
        <taxon>Methanobacteriota</taxon>
        <taxon>Stenosarchaea group</taxon>
        <taxon>Methanomicrobia</taxon>
        <taxon>Methanosarcinales</taxon>
        <taxon>Methanosarcinaceae</taxon>
        <taxon>Methanosarcina</taxon>
    </lineage>
</organism>
<dbReference type="EMBL" id="CP009520">
    <property type="protein sequence ID" value="AKB43321.1"/>
    <property type="molecule type" value="Genomic_DNA"/>
</dbReference>
<dbReference type="InterPro" id="IPR027275">
    <property type="entry name" value="PRC-brl_dom"/>
</dbReference>
<feature type="domain" description="PRC-barrel" evidence="1">
    <location>
        <begin position="3"/>
        <end position="81"/>
    </location>
</feature>
<dbReference type="RefSeq" id="WP_048119071.1">
    <property type="nucleotide sequence ID" value="NZ_CP009520.1"/>
</dbReference>
<dbReference type="STRING" id="1434123.MSVAZ_1052"/>
<dbReference type="PATRIC" id="fig|1434123.4.peg.1226"/>
<dbReference type="PANTHER" id="PTHR38137">
    <property type="entry name" value="PRC-BARREL DOMAIN PROTEIN"/>
    <property type="match status" value="1"/>
</dbReference>
<protein>
    <recommendedName>
        <fullName evidence="1">PRC-barrel domain-containing protein</fullName>
    </recommendedName>
</protein>
<dbReference type="AlphaFoldDB" id="A0A0E3LGY3"/>
<dbReference type="Proteomes" id="UP000033096">
    <property type="component" value="Chromosome"/>
</dbReference>
<evidence type="ECO:0000259" key="1">
    <source>
        <dbReference type="Pfam" id="PF05239"/>
    </source>
</evidence>
<dbReference type="GeneID" id="24809452"/>
<keyword evidence="3" id="KW-1185">Reference proteome</keyword>
<dbReference type="HOGENOM" id="CLU_174517_0_0_2"/>
<dbReference type="Gene3D" id="2.30.30.240">
    <property type="entry name" value="PRC-barrel domain"/>
    <property type="match status" value="1"/>
</dbReference>
<dbReference type="SUPFAM" id="SSF50346">
    <property type="entry name" value="PRC-barrel domain"/>
    <property type="match status" value="1"/>
</dbReference>
<accession>A0A0E3LGY3</accession>
<dbReference type="PANTHER" id="PTHR38137:SF2">
    <property type="entry name" value="PRC-BARREL DOMAIN-CONTAINING PROTEIN"/>
    <property type="match status" value="1"/>
</dbReference>
<sequence length="84" mass="9333">MSKEFAKNLFNKQVMATDGTEIGTLSNVVVEIKGGNIIDMVVAPNVNLDPSRYRKADNFILIPFDSVSAIKDYIIIDKMKAKIN</sequence>
<dbReference type="InterPro" id="IPR011033">
    <property type="entry name" value="PRC_barrel-like_sf"/>
</dbReference>
<name>A0A0E3LGY3_9EURY</name>
<evidence type="ECO:0000313" key="2">
    <source>
        <dbReference type="EMBL" id="AKB43321.1"/>
    </source>
</evidence>
<reference evidence="2 3" key="1">
    <citation type="submission" date="2014-07" db="EMBL/GenBank/DDBJ databases">
        <title>Methanogenic archaea and the global carbon cycle.</title>
        <authorList>
            <person name="Henriksen J.R."/>
            <person name="Luke J."/>
            <person name="Reinhart S."/>
            <person name="Benedict M.N."/>
            <person name="Youngblut N.D."/>
            <person name="Metcalf M.E."/>
            <person name="Whitaker R.J."/>
            <person name="Metcalf W.W."/>
        </authorList>
    </citation>
    <scope>NUCLEOTIDE SEQUENCE [LARGE SCALE GENOMIC DNA]</scope>
    <source>
        <strain evidence="2 3">Z-761</strain>
    </source>
</reference>
<proteinExistence type="predicted"/>